<comment type="caution">
    <text evidence="7">The sequence shown here is derived from an EMBL/GenBank/DDBJ whole genome shotgun (WGS) entry which is preliminary data.</text>
</comment>
<evidence type="ECO:0000256" key="3">
    <source>
        <dbReference type="ARBA" id="ARBA00022833"/>
    </source>
</evidence>
<dbReference type="EMBL" id="JACTNZ010000008">
    <property type="protein sequence ID" value="KAG5535390.1"/>
    <property type="molecule type" value="Genomic_DNA"/>
</dbReference>
<feature type="compositionally biased region" description="Polar residues" evidence="5">
    <location>
        <begin position="492"/>
        <end position="503"/>
    </location>
</feature>
<dbReference type="InterPro" id="IPR007527">
    <property type="entry name" value="Znf_SWIM"/>
</dbReference>
<evidence type="ECO:0000256" key="1">
    <source>
        <dbReference type="ARBA" id="ARBA00022723"/>
    </source>
</evidence>
<reference evidence="7" key="1">
    <citation type="submission" date="2020-08" db="EMBL/GenBank/DDBJ databases">
        <title>Plant Genome Project.</title>
        <authorList>
            <person name="Zhang R.-G."/>
        </authorList>
    </citation>
    <scope>NUCLEOTIDE SEQUENCE</scope>
    <source>
        <strain evidence="7">WSP0</strain>
        <tissue evidence="7">Leaf</tissue>
    </source>
</reference>
<dbReference type="PROSITE" id="PS50966">
    <property type="entry name" value="ZF_SWIM"/>
    <property type="match status" value="1"/>
</dbReference>
<name>A0AAV6J539_9ERIC</name>
<evidence type="ECO:0000256" key="4">
    <source>
        <dbReference type="PROSITE-ProRule" id="PRU00325"/>
    </source>
</evidence>
<feature type="region of interest" description="Disordered" evidence="5">
    <location>
        <begin position="465"/>
        <end position="503"/>
    </location>
</feature>
<dbReference type="Pfam" id="PF03101">
    <property type="entry name" value="FAR1"/>
    <property type="match status" value="1"/>
</dbReference>
<keyword evidence="8" id="KW-1185">Reference proteome</keyword>
<sequence>MEIEISGSSSPISCEVLGIDDNYARDDCQSRRKLEFKDDDDFFNTDVPIEEEGEQDVLHNSLDATSNINLLHSQIPHEAIPKLDMKFKTEEAAFEFYNAYAYKVGFSVRRSKEYKDKSGMLVTRIFCCSCEGKRGKDKRDSIVKSHRPETRFGCLARKKIKYCRQTKQYDIVEFNPVHNHAVCTPSKTHLHKSHRKLSVAQAAELDMANDCGIGPKATVEFMARQAGGRENLGLVDDRRYEELKADFRATQSTPSLSFPVEMLKHAASMYTPDVFVLFQRELSKAHDCNLKKFGESGTVTEYDVSPYGKDDQHHLVTYDSSADMVLCSCKKFEFAGLLCSHALKVLCHNNVMRIPEKYILKRWTKNAKSGSTGTCAWTSLIEDPKAMMGRRYKELCHLCTQLATRAAETEEAYNIALDCLKKIAEEVDASLTGESFDGTSNANNSASLENKATLGEGIEKRVKGLKVKERATGRSSKRPRNALERAIKSKRTPVNNLNSMDNPIQQSELHPIQQSELHPPLSFSQVLV</sequence>
<protein>
    <recommendedName>
        <fullName evidence="6">SWIM-type domain-containing protein</fullName>
    </recommendedName>
</protein>
<accession>A0AAV6J539</accession>
<evidence type="ECO:0000313" key="8">
    <source>
        <dbReference type="Proteomes" id="UP000823749"/>
    </source>
</evidence>
<dbReference type="GO" id="GO:0008270">
    <property type="term" value="F:zinc ion binding"/>
    <property type="evidence" value="ECO:0007669"/>
    <property type="project" value="UniProtKB-KW"/>
</dbReference>
<keyword evidence="3" id="KW-0862">Zinc</keyword>
<dbReference type="SMART" id="SM00575">
    <property type="entry name" value="ZnF_PMZ"/>
    <property type="match status" value="1"/>
</dbReference>
<dbReference type="Proteomes" id="UP000823749">
    <property type="component" value="Chromosome 8"/>
</dbReference>
<dbReference type="InterPro" id="IPR004330">
    <property type="entry name" value="FAR1_DNA_bnd_dom"/>
</dbReference>
<evidence type="ECO:0000256" key="5">
    <source>
        <dbReference type="SAM" id="MobiDB-lite"/>
    </source>
</evidence>
<dbReference type="PANTHER" id="PTHR47718">
    <property type="entry name" value="OS01G0519700 PROTEIN"/>
    <property type="match status" value="1"/>
</dbReference>
<organism evidence="7 8">
    <name type="scientific">Rhododendron griersonianum</name>
    <dbReference type="NCBI Taxonomy" id="479676"/>
    <lineage>
        <taxon>Eukaryota</taxon>
        <taxon>Viridiplantae</taxon>
        <taxon>Streptophyta</taxon>
        <taxon>Embryophyta</taxon>
        <taxon>Tracheophyta</taxon>
        <taxon>Spermatophyta</taxon>
        <taxon>Magnoliopsida</taxon>
        <taxon>eudicotyledons</taxon>
        <taxon>Gunneridae</taxon>
        <taxon>Pentapetalae</taxon>
        <taxon>asterids</taxon>
        <taxon>Ericales</taxon>
        <taxon>Ericaceae</taxon>
        <taxon>Ericoideae</taxon>
        <taxon>Rhodoreae</taxon>
        <taxon>Rhododendron</taxon>
    </lineage>
</organism>
<evidence type="ECO:0000259" key="6">
    <source>
        <dbReference type="PROSITE" id="PS50966"/>
    </source>
</evidence>
<feature type="domain" description="SWIM-type" evidence="6">
    <location>
        <begin position="318"/>
        <end position="350"/>
    </location>
</feature>
<gene>
    <name evidence="7" type="ORF">RHGRI_023225</name>
</gene>
<dbReference type="Pfam" id="PF04434">
    <property type="entry name" value="SWIM"/>
    <property type="match status" value="1"/>
</dbReference>
<keyword evidence="1" id="KW-0479">Metal-binding</keyword>
<keyword evidence="2 4" id="KW-0863">Zinc-finger</keyword>
<proteinExistence type="predicted"/>
<dbReference type="InterPro" id="IPR006564">
    <property type="entry name" value="Znf_PMZ"/>
</dbReference>
<dbReference type="AlphaFoldDB" id="A0AAV6J539"/>
<evidence type="ECO:0000256" key="2">
    <source>
        <dbReference type="ARBA" id="ARBA00022771"/>
    </source>
</evidence>
<evidence type="ECO:0000313" key="7">
    <source>
        <dbReference type="EMBL" id="KAG5535390.1"/>
    </source>
</evidence>